<dbReference type="EMBL" id="JAFBED010000006">
    <property type="protein sequence ID" value="MBM7621258.1"/>
    <property type="molecule type" value="Genomic_DNA"/>
</dbReference>
<keyword evidence="1" id="KW-0472">Membrane</keyword>
<keyword evidence="3" id="KW-1185">Reference proteome</keyword>
<dbReference type="RefSeq" id="WP_204418030.1">
    <property type="nucleotide sequence ID" value="NZ_JAFBED010000006.1"/>
</dbReference>
<evidence type="ECO:0000313" key="3">
    <source>
        <dbReference type="Proteomes" id="UP000737402"/>
    </source>
</evidence>
<evidence type="ECO:0000256" key="1">
    <source>
        <dbReference type="SAM" id="Phobius"/>
    </source>
</evidence>
<keyword evidence="1" id="KW-0812">Transmembrane</keyword>
<dbReference type="Gene3D" id="2.60.40.3680">
    <property type="match status" value="1"/>
</dbReference>
<feature type="transmembrane region" description="Helical" evidence="1">
    <location>
        <begin position="322"/>
        <end position="344"/>
    </location>
</feature>
<evidence type="ECO:0000313" key="2">
    <source>
        <dbReference type="EMBL" id="MBM7621258.1"/>
    </source>
</evidence>
<comment type="caution">
    <text evidence="2">The sequence shown here is derived from an EMBL/GenBank/DDBJ whole genome shotgun (WGS) entry which is preliminary data.</text>
</comment>
<keyword evidence="1" id="KW-1133">Transmembrane helix</keyword>
<gene>
    <name evidence="2" type="ORF">JOC95_003131</name>
</gene>
<organism evidence="2 3">
    <name type="scientific">Sutcliffiella tianshenii</name>
    <dbReference type="NCBI Taxonomy" id="1463404"/>
    <lineage>
        <taxon>Bacteria</taxon>
        <taxon>Bacillati</taxon>
        <taxon>Bacillota</taxon>
        <taxon>Bacilli</taxon>
        <taxon>Bacillales</taxon>
        <taxon>Bacillaceae</taxon>
        <taxon>Sutcliffiella</taxon>
    </lineage>
</organism>
<protein>
    <recommendedName>
        <fullName evidence="4">DUF4436 domain-containing protein</fullName>
    </recommendedName>
</protein>
<sequence>MKKGRASLSIILFYFIILFPVIGFANSSPIYKPEPNGTLIPVQDSPVVVKGERLQFILSKENYQADVVVDYTFNNPLDEAIDTLLAFPYTPSHASQSLKISINNEPLLQDKLQIYENKEEYRDFLTVFQSTDFLYIDPLTSEDMGNWTGYDMVEEAKVVTFPVRFPANSDVSLRLEYQQESGIDKSSYINWVELYQYLLQPASAWGEFNGLEVQVAVPKDQYFASNLPMEKLEGKSGLFEFMPDEIVHNPALWDVYRGKYDKLPSGNLAFSTTNDEGTFLGIMNRDFYDIFGVVLEFAISTLVIIATALVMIRSKKGWVRRIIGPILGFGLANLIALLFYAILINLFPSIGNGSWIGGYGIIVTFFFLVIYNSIIYFPIMMLLRWKARRVEQLK</sequence>
<feature type="transmembrane region" description="Helical" evidence="1">
    <location>
        <begin position="290"/>
        <end position="310"/>
    </location>
</feature>
<feature type="transmembrane region" description="Helical" evidence="1">
    <location>
        <begin position="356"/>
        <end position="379"/>
    </location>
</feature>
<name>A0ABS2P2U1_9BACI</name>
<evidence type="ECO:0008006" key="4">
    <source>
        <dbReference type="Google" id="ProtNLM"/>
    </source>
</evidence>
<proteinExistence type="predicted"/>
<reference evidence="2 3" key="1">
    <citation type="submission" date="2021-01" db="EMBL/GenBank/DDBJ databases">
        <title>Genomic Encyclopedia of Type Strains, Phase IV (KMG-IV): sequencing the most valuable type-strain genomes for metagenomic binning, comparative biology and taxonomic classification.</title>
        <authorList>
            <person name="Goeker M."/>
        </authorList>
    </citation>
    <scope>NUCLEOTIDE SEQUENCE [LARGE SCALE GENOMIC DNA]</scope>
    <source>
        <strain evidence="2 3">DSM 25879</strain>
    </source>
</reference>
<accession>A0ABS2P2U1</accession>
<dbReference type="Proteomes" id="UP000737402">
    <property type="component" value="Unassembled WGS sequence"/>
</dbReference>